<dbReference type="AntiFam" id="ANF00248">
    <property type="entry name" value="Shadow ORF (opposite ppsD)"/>
</dbReference>
<feature type="compositionally biased region" description="Gly residues" evidence="1">
    <location>
        <begin position="546"/>
        <end position="558"/>
    </location>
</feature>
<name>W7IWL2_9PSEU</name>
<dbReference type="eggNOG" id="ENOG5031SXX">
    <property type="taxonomic scope" value="Bacteria"/>
</dbReference>
<protein>
    <submittedName>
        <fullName evidence="2">Uncharacterized protein</fullName>
    </submittedName>
</protein>
<keyword evidence="3" id="KW-1185">Reference proteome</keyword>
<reference evidence="2 3" key="1">
    <citation type="journal article" date="2014" name="Genome Announc.">
        <title>Draft Genome Sequence of the Antitrypanosomally Active Sponge-Associated Bacterium Actinokineospora sp. Strain EG49.</title>
        <authorList>
            <person name="Harjes J."/>
            <person name="Ryu T."/>
            <person name="Abdelmohsen U.R."/>
            <person name="Moitinho-Silva L."/>
            <person name="Horn H."/>
            <person name="Ravasi T."/>
            <person name="Hentschel U."/>
        </authorList>
    </citation>
    <scope>NUCLEOTIDE SEQUENCE [LARGE SCALE GENOMIC DNA]</scope>
    <source>
        <strain evidence="2 3">EG49</strain>
    </source>
</reference>
<evidence type="ECO:0000313" key="2">
    <source>
        <dbReference type="EMBL" id="EWC60841.1"/>
    </source>
</evidence>
<feature type="region of interest" description="Disordered" evidence="1">
    <location>
        <begin position="647"/>
        <end position="666"/>
    </location>
</feature>
<dbReference type="AlphaFoldDB" id="W7IWL2"/>
<feature type="region of interest" description="Disordered" evidence="1">
    <location>
        <begin position="164"/>
        <end position="203"/>
    </location>
</feature>
<organism evidence="2 3">
    <name type="scientific">Actinokineospora spheciospongiae</name>
    <dbReference type="NCBI Taxonomy" id="909613"/>
    <lineage>
        <taxon>Bacteria</taxon>
        <taxon>Bacillati</taxon>
        <taxon>Actinomycetota</taxon>
        <taxon>Actinomycetes</taxon>
        <taxon>Pseudonocardiales</taxon>
        <taxon>Pseudonocardiaceae</taxon>
        <taxon>Actinokineospora</taxon>
    </lineage>
</organism>
<feature type="region of interest" description="Disordered" evidence="1">
    <location>
        <begin position="856"/>
        <end position="934"/>
    </location>
</feature>
<sequence>MPHRLHHLDHTRHTGRRLRVPDVRLDRPQQQRGLPIAAIGRQQRLRLDRVTQCRAGAVALDDIDITRGQPRARQRLADHPLLRRAVGSRETVRRAVLVHRRTPQHRQDLVPVAAGVRQPLQHQHADALRPADAVGGLRVRLAGAVDGHAALPGEVDEGLRGGHDRHATGQRQSAVAGAQRLRRPVHRHQRRRARRVHRDGGTLEAQRVRHPAGGDAGRAAVAPVPLELGGVEQVRVVAVHDAREHAGAAAAQRGRVDPGPLHGLPGGFQQQALLRVRGQCLGRAHPEELRVELARPVQEVRVADVGGAQVVGVRVVEGFHVPAAVVRERGHGVDLVGDQPPQVLRGGHPARVAARHAHDHHRVVGQWRQRPHGCGVVRFGGADQLAEQVLGDRGRGRVVEHQGRGQPQPGRRGQAVAQFHRGQRVEAQFLERPRRVHRQAVRVAQHHRDPAAHQVEQHLGALDRRQRRQGAGQPARRLRRARRHPATPRPHQAAQHRGHVAARPQGRRVQQDRCDHGLVRHGHGRVEQAHALLQRQRRQAVAGDAGPVGVGEPGGHAGFGRPSAPGERQAGQPGRPPVGGEGVEEGVARRVVALARRTEGGRDRGEHHERVEVGGQLVQVPGGVDLHPQHGVDVLGGQRVDDTVGQHPGRVHHGPHRVLGGHRHQHRGERVPVGHVAGAHGRGRTHCGQVGHQFGDPFGLFAAAAEQQQVPRAALGGEVAGQGRAQPGGTAGDQDGGLRVPARGGRGRGEAGQPGGRGRAVAHAHLRFVGAQHDAQRQRPGIRVNQQEPAGVLRLGGPHQPPRTGRGQVRAHRAVHDEHQLCPGGRLGRQPLLEQAEDVVGEGVGVGDHVAVGRQRHHDGVGCPVDRGEVGRRRDRGATRAQPFRHTARVGSDDGGRDRRGGGAHRRRPVEPVERVDRGTGARHLVGGDLAEHQ</sequence>
<feature type="compositionally biased region" description="Basic residues" evidence="1">
    <location>
        <begin position="476"/>
        <end position="486"/>
    </location>
</feature>
<dbReference type="EMBL" id="AYXG01000141">
    <property type="protein sequence ID" value="EWC60841.1"/>
    <property type="molecule type" value="Genomic_DNA"/>
</dbReference>
<feature type="compositionally biased region" description="Basic and acidic residues" evidence="1">
    <location>
        <begin position="909"/>
        <end position="920"/>
    </location>
</feature>
<dbReference type="Proteomes" id="UP000019277">
    <property type="component" value="Unassembled WGS sequence"/>
</dbReference>
<gene>
    <name evidence="2" type="ORF">UO65_3864</name>
</gene>
<feature type="compositionally biased region" description="Basic residues" evidence="1">
    <location>
        <begin position="649"/>
        <end position="666"/>
    </location>
</feature>
<feature type="region of interest" description="Disordered" evidence="1">
    <location>
        <begin position="719"/>
        <end position="758"/>
    </location>
</feature>
<evidence type="ECO:0000256" key="1">
    <source>
        <dbReference type="SAM" id="MobiDB-lite"/>
    </source>
</evidence>
<feature type="region of interest" description="Disordered" evidence="1">
    <location>
        <begin position="537"/>
        <end position="582"/>
    </location>
</feature>
<comment type="caution">
    <text evidence="2">The sequence shown here is derived from an EMBL/GenBank/DDBJ whole genome shotgun (WGS) entry which is preliminary data.</text>
</comment>
<feature type="compositionally biased region" description="Basic residues" evidence="1">
    <location>
        <begin position="180"/>
        <end position="197"/>
    </location>
</feature>
<feature type="compositionally biased region" description="Basic and acidic residues" evidence="1">
    <location>
        <begin position="891"/>
        <end position="901"/>
    </location>
</feature>
<feature type="region of interest" description="Disordered" evidence="1">
    <location>
        <begin position="460"/>
        <end position="511"/>
    </location>
</feature>
<feature type="compositionally biased region" description="Basic and acidic residues" evidence="1">
    <location>
        <begin position="866"/>
        <end position="878"/>
    </location>
</feature>
<proteinExistence type="predicted"/>
<evidence type="ECO:0000313" key="3">
    <source>
        <dbReference type="Proteomes" id="UP000019277"/>
    </source>
</evidence>
<accession>W7IWL2</accession>